<comment type="caution">
    <text evidence="16">The sequence shown here is derived from an EMBL/GenBank/DDBJ whole genome shotgun (WGS) entry which is preliminary data.</text>
</comment>
<reference evidence="16 17" key="1">
    <citation type="submission" date="2020-08" db="EMBL/GenBank/DDBJ databases">
        <title>Genomic Encyclopedia of Type Strains, Phase IV (KMG-IV): sequencing the most valuable type-strain genomes for metagenomic binning, comparative biology and taxonomic classification.</title>
        <authorList>
            <person name="Goeker M."/>
        </authorList>
    </citation>
    <scope>NUCLEOTIDE SEQUENCE [LARGE SCALE GENOMIC DNA]</scope>
    <source>
        <strain evidence="16 17">DSM 25622</strain>
    </source>
</reference>
<gene>
    <name evidence="16" type="ORF">FHS87_002218</name>
</gene>
<dbReference type="Pfam" id="PF00593">
    <property type="entry name" value="TonB_dep_Rec_b-barrel"/>
    <property type="match status" value="1"/>
</dbReference>
<dbReference type="InterPro" id="IPR036942">
    <property type="entry name" value="Beta-barrel_TonB_sf"/>
</dbReference>
<evidence type="ECO:0000256" key="3">
    <source>
        <dbReference type="ARBA" id="ARBA00022452"/>
    </source>
</evidence>
<evidence type="ECO:0000256" key="7">
    <source>
        <dbReference type="ARBA" id="ARBA00023136"/>
    </source>
</evidence>
<dbReference type="AlphaFoldDB" id="A0A840YJ68"/>
<evidence type="ECO:0000256" key="1">
    <source>
        <dbReference type="ARBA" id="ARBA00004571"/>
    </source>
</evidence>
<keyword evidence="17" id="KW-1185">Reference proteome</keyword>
<evidence type="ECO:0000256" key="2">
    <source>
        <dbReference type="ARBA" id="ARBA00022448"/>
    </source>
</evidence>
<dbReference type="GO" id="GO:0015344">
    <property type="term" value="F:siderophore uptake transmembrane transporter activity"/>
    <property type="evidence" value="ECO:0007669"/>
    <property type="project" value="TreeGrafter"/>
</dbReference>
<dbReference type="GO" id="GO:0044718">
    <property type="term" value="P:siderophore transmembrane transport"/>
    <property type="evidence" value="ECO:0007669"/>
    <property type="project" value="TreeGrafter"/>
</dbReference>
<dbReference type="Proteomes" id="UP000580654">
    <property type="component" value="Unassembled WGS sequence"/>
</dbReference>
<keyword evidence="5 13" id="KW-0732">Signal</keyword>
<feature type="domain" description="TonB-dependent receptor-like beta-barrel" evidence="14">
    <location>
        <begin position="255"/>
        <end position="653"/>
    </location>
</feature>
<evidence type="ECO:0000256" key="13">
    <source>
        <dbReference type="SAM" id="SignalP"/>
    </source>
</evidence>
<evidence type="ECO:0000256" key="10">
    <source>
        <dbReference type="PROSITE-ProRule" id="PRU01360"/>
    </source>
</evidence>
<dbReference type="SUPFAM" id="SSF56935">
    <property type="entry name" value="Porins"/>
    <property type="match status" value="1"/>
</dbReference>
<keyword evidence="9 10" id="KW-0998">Cell outer membrane</keyword>
<sequence>MTACKGRSGPSVRLAAACAGLFSLALAAGAGAQGLDRNALEELFGEPVTTSATGKPQRASDVPVAMDIITAEQIRRSGANDIPTVLARFTSLDVQQYGPQDFSVTARGYAAPNTQRMLVLVNGRQVYLDAFGRTSWDNLPVQLSEIRQIEVVRGPNSALFGFNAVAGVINILTFDPAHDRVTNLVARGGTRHYGEVSGVVTAPLGGGSGLRVSGGLREQDAWRRGYEAFELGIGAGRDVSHGQFAADASFRISDAVWAGFDASYSRSIGTEFQLPGLLLPWDVKTWSLRGRMTAETGAGLIGASIYHNALDTNLAGTPLLSQGVTIAQLSDTVKLNAAHTLRPFLEYRHNTISTRDQNGSGSFIDTSPLRGLEGGYDVAAAGVMWNWAVTPSLEWTGALRYDHLWLQAKGFDSPFFPFQDRDYDRDYGALSWNAGLVWRATDIETVRLSASRGVGVPGFFDMGARVVVPSFGLAIIGSPLLKPSTADNYEIGYSRQVAAIDGRVGVTGFYQTNRNVSASLGAFPTGGLPSAIIPYNLDSSQAYGVELSAAGRLGGNFDWGAEYRLAAVEEGDRSSLANFGHASPRNLVSARLGWGQGPLRADLFARYATSLEGYRVTDRGILPVRVGDHASVAARLGYKLAEGVTVAIEGSNLLHERQRQGIGAEAERSVYLSLRFDF</sequence>
<keyword evidence="7 10" id="KW-0472">Membrane</keyword>
<evidence type="ECO:0000259" key="14">
    <source>
        <dbReference type="Pfam" id="PF00593"/>
    </source>
</evidence>
<dbReference type="EMBL" id="JACIJD010000009">
    <property type="protein sequence ID" value="MBB5694173.1"/>
    <property type="molecule type" value="Genomic_DNA"/>
</dbReference>
<evidence type="ECO:0000256" key="11">
    <source>
        <dbReference type="PROSITE-ProRule" id="PRU10144"/>
    </source>
</evidence>
<dbReference type="Pfam" id="PF07715">
    <property type="entry name" value="Plug"/>
    <property type="match status" value="1"/>
</dbReference>
<keyword evidence="6 12" id="KW-0798">TonB box</keyword>
<accession>A0A840YJ68</accession>
<comment type="similarity">
    <text evidence="10 12">Belongs to the TonB-dependent receptor family.</text>
</comment>
<evidence type="ECO:0000256" key="6">
    <source>
        <dbReference type="ARBA" id="ARBA00023077"/>
    </source>
</evidence>
<evidence type="ECO:0000256" key="9">
    <source>
        <dbReference type="ARBA" id="ARBA00023237"/>
    </source>
</evidence>
<dbReference type="Gene3D" id="2.170.130.10">
    <property type="entry name" value="TonB-dependent receptor, plug domain"/>
    <property type="match status" value="1"/>
</dbReference>
<comment type="subcellular location">
    <subcellularLocation>
        <location evidence="1 10">Cell outer membrane</location>
        <topology evidence="1 10">Multi-pass membrane protein</topology>
    </subcellularLocation>
</comment>
<evidence type="ECO:0000313" key="17">
    <source>
        <dbReference type="Proteomes" id="UP000580654"/>
    </source>
</evidence>
<dbReference type="PROSITE" id="PS52016">
    <property type="entry name" value="TONB_DEPENDENT_REC_3"/>
    <property type="match status" value="1"/>
</dbReference>
<dbReference type="InterPro" id="IPR012910">
    <property type="entry name" value="Plug_dom"/>
</dbReference>
<keyword evidence="8 16" id="KW-0675">Receptor</keyword>
<feature type="short sequence motif" description="TonB C-terminal box" evidence="11">
    <location>
        <begin position="661"/>
        <end position="678"/>
    </location>
</feature>
<feature type="chain" id="PRO_5032552627" evidence="13">
    <location>
        <begin position="28"/>
        <end position="678"/>
    </location>
</feature>
<evidence type="ECO:0000259" key="15">
    <source>
        <dbReference type="Pfam" id="PF07715"/>
    </source>
</evidence>
<organism evidence="16 17">
    <name type="scientific">Muricoccus pecuniae</name>
    <dbReference type="NCBI Taxonomy" id="693023"/>
    <lineage>
        <taxon>Bacteria</taxon>
        <taxon>Pseudomonadati</taxon>
        <taxon>Pseudomonadota</taxon>
        <taxon>Alphaproteobacteria</taxon>
        <taxon>Acetobacterales</taxon>
        <taxon>Roseomonadaceae</taxon>
        <taxon>Muricoccus</taxon>
    </lineage>
</organism>
<dbReference type="InterPro" id="IPR039426">
    <property type="entry name" value="TonB-dep_rcpt-like"/>
</dbReference>
<evidence type="ECO:0000256" key="12">
    <source>
        <dbReference type="RuleBase" id="RU003357"/>
    </source>
</evidence>
<keyword evidence="4 10" id="KW-0812">Transmembrane</keyword>
<dbReference type="GO" id="GO:0009279">
    <property type="term" value="C:cell outer membrane"/>
    <property type="evidence" value="ECO:0007669"/>
    <property type="project" value="UniProtKB-SubCell"/>
</dbReference>
<feature type="domain" description="TonB-dependent receptor plug" evidence="15">
    <location>
        <begin position="59"/>
        <end position="168"/>
    </location>
</feature>
<evidence type="ECO:0000256" key="8">
    <source>
        <dbReference type="ARBA" id="ARBA00023170"/>
    </source>
</evidence>
<name>A0A840YJ68_9PROT</name>
<dbReference type="PANTHER" id="PTHR30069:SF29">
    <property type="entry name" value="HEMOGLOBIN AND HEMOGLOBIN-HAPTOGLOBIN-BINDING PROTEIN 1-RELATED"/>
    <property type="match status" value="1"/>
</dbReference>
<evidence type="ECO:0000313" key="16">
    <source>
        <dbReference type="EMBL" id="MBB5694173.1"/>
    </source>
</evidence>
<protein>
    <submittedName>
        <fullName evidence="16">Iron complex outermembrane receptor protein</fullName>
    </submittedName>
</protein>
<dbReference type="InterPro" id="IPR010917">
    <property type="entry name" value="TonB_rcpt_CS"/>
</dbReference>
<dbReference type="Gene3D" id="2.40.170.20">
    <property type="entry name" value="TonB-dependent receptor, beta-barrel domain"/>
    <property type="match status" value="1"/>
</dbReference>
<keyword evidence="2 10" id="KW-0813">Transport</keyword>
<dbReference type="InterPro" id="IPR000531">
    <property type="entry name" value="Beta-barrel_TonB"/>
</dbReference>
<dbReference type="PROSITE" id="PS01156">
    <property type="entry name" value="TONB_DEPENDENT_REC_2"/>
    <property type="match status" value="1"/>
</dbReference>
<evidence type="ECO:0000256" key="4">
    <source>
        <dbReference type="ARBA" id="ARBA00022692"/>
    </source>
</evidence>
<feature type="signal peptide" evidence="13">
    <location>
        <begin position="1"/>
        <end position="27"/>
    </location>
</feature>
<proteinExistence type="inferred from homology"/>
<dbReference type="RefSeq" id="WP_184517754.1">
    <property type="nucleotide sequence ID" value="NZ_JACIJD010000009.1"/>
</dbReference>
<evidence type="ECO:0000256" key="5">
    <source>
        <dbReference type="ARBA" id="ARBA00022729"/>
    </source>
</evidence>
<dbReference type="PANTHER" id="PTHR30069">
    <property type="entry name" value="TONB-DEPENDENT OUTER MEMBRANE RECEPTOR"/>
    <property type="match status" value="1"/>
</dbReference>
<dbReference type="InterPro" id="IPR037066">
    <property type="entry name" value="Plug_dom_sf"/>
</dbReference>
<keyword evidence="3 10" id="KW-1134">Transmembrane beta strand</keyword>